<name>K2N2D7_TRYCR</name>
<dbReference type="OrthoDB" id="10531289at2759"/>
<comment type="caution">
    <text evidence="1">The sequence shown here is derived from an EMBL/GenBank/DDBJ whole genome shotgun (WGS) entry which is preliminary data.</text>
</comment>
<protein>
    <submittedName>
        <fullName evidence="1">Uncharacterized protein</fullName>
    </submittedName>
</protein>
<evidence type="ECO:0000313" key="1">
    <source>
        <dbReference type="EMBL" id="EKF28726.1"/>
    </source>
</evidence>
<keyword evidence="2" id="KW-1185">Reference proteome</keyword>
<gene>
    <name evidence="1" type="ORF">MOQ_007518</name>
</gene>
<sequence length="125" mass="13199">MGACVCAWIRRAAILLPGQPSSLQNVTAQPWTALHAPAERSVFPASMATDISRFPRSAAASRSPKKVPVATDSLSAVEALRLGTLAANEDVSEEICTVQLSLADRGRTADTSFPHDTAESHATLE</sequence>
<proteinExistence type="predicted"/>
<evidence type="ECO:0000313" key="2">
    <source>
        <dbReference type="Proteomes" id="UP000007350"/>
    </source>
</evidence>
<dbReference type="Proteomes" id="UP000007350">
    <property type="component" value="Unassembled WGS sequence"/>
</dbReference>
<accession>K2N2D7</accession>
<dbReference type="AlphaFoldDB" id="K2N2D7"/>
<dbReference type="EMBL" id="AHKC01015143">
    <property type="protein sequence ID" value="EKF28726.1"/>
    <property type="molecule type" value="Genomic_DNA"/>
</dbReference>
<reference evidence="1 2" key="1">
    <citation type="journal article" date="2012" name="BMC Genomics">
        <title>Comparative genomic analysis of human infective Trypanosoma cruzi lineages with the bat-restricted subspecies T. cruzi marinkellei.</title>
        <authorList>
            <person name="Franzen O."/>
            <person name="Talavera-Lopez C."/>
            <person name="Ochaya S."/>
            <person name="Butler C.E."/>
            <person name="Messenger L.A."/>
            <person name="Lewis M.D."/>
            <person name="Llewellyn M.S."/>
            <person name="Marinkelle C.J."/>
            <person name="Tyler K.M."/>
            <person name="Miles M.A."/>
            <person name="Andersson B."/>
        </authorList>
    </citation>
    <scope>NUCLEOTIDE SEQUENCE [LARGE SCALE GENOMIC DNA]</scope>
    <source>
        <strain evidence="1 2">B7</strain>
    </source>
</reference>
<organism evidence="1 2">
    <name type="scientific">Trypanosoma cruzi marinkellei</name>
    <dbReference type="NCBI Taxonomy" id="85056"/>
    <lineage>
        <taxon>Eukaryota</taxon>
        <taxon>Discoba</taxon>
        <taxon>Euglenozoa</taxon>
        <taxon>Kinetoplastea</taxon>
        <taxon>Metakinetoplastina</taxon>
        <taxon>Trypanosomatida</taxon>
        <taxon>Trypanosomatidae</taxon>
        <taxon>Trypanosoma</taxon>
        <taxon>Schizotrypanum</taxon>
    </lineage>
</organism>